<dbReference type="Pfam" id="PF04519">
    <property type="entry name" value="Bactofilin"/>
    <property type="match status" value="1"/>
</dbReference>
<dbReference type="InterPro" id="IPR007607">
    <property type="entry name" value="BacA/B"/>
</dbReference>
<dbReference type="Proteomes" id="UP000056968">
    <property type="component" value="Chromosome"/>
</dbReference>
<dbReference type="OrthoDB" id="5738271at2"/>
<accession>A0A0S3EUT2</accession>
<organism evidence="3 4">
    <name type="scientific">Sphingobium baderi</name>
    <dbReference type="NCBI Taxonomy" id="1332080"/>
    <lineage>
        <taxon>Bacteria</taxon>
        <taxon>Pseudomonadati</taxon>
        <taxon>Pseudomonadota</taxon>
        <taxon>Alphaproteobacteria</taxon>
        <taxon>Sphingomonadales</taxon>
        <taxon>Sphingomonadaceae</taxon>
        <taxon>Sphingobium</taxon>
    </lineage>
</organism>
<proteinExistence type="inferred from homology"/>
<reference evidence="3 4" key="1">
    <citation type="submission" date="2015-11" db="EMBL/GenBank/DDBJ databases">
        <title>A Two-component Flavoprotein Monooxygenase System MeaXY Responsible for para-Hydroxylation of 2-Methyl-6-ethylaniline and 2,6-Diethylaniline in Sphingobium baderi DE-13.</title>
        <authorList>
            <person name="Cheng M."/>
            <person name="Meng Q."/>
            <person name="Yang Y."/>
            <person name="Chu C."/>
            <person name="Yan X."/>
            <person name="He J."/>
            <person name="Li S."/>
        </authorList>
    </citation>
    <scope>NUCLEOTIDE SEQUENCE [LARGE SCALE GENOMIC DNA]</scope>
    <source>
        <strain evidence="3 4">DE-13</strain>
    </source>
</reference>
<sequence length="142" mass="14658">MFSKSSKSQRPVSPASATGAKKTPFSLIGGDVSITGDLSASVDLHIDGRIEGDITCAALVQGPDSHIMGHVIASSARLAGLVDGSITAEELTVESSARITGDVTYRRISIEPGSRIDGRLTHRDGEETPAAELKLITSDGAA</sequence>
<dbReference type="KEGG" id="sbd:ATN00_01525"/>
<name>A0A0S3EUT2_9SPHN</name>
<feature type="region of interest" description="Disordered" evidence="2">
    <location>
        <begin position="1"/>
        <end position="20"/>
    </location>
</feature>
<evidence type="ECO:0000256" key="2">
    <source>
        <dbReference type="SAM" id="MobiDB-lite"/>
    </source>
</evidence>
<dbReference type="PANTHER" id="PTHR35024">
    <property type="entry name" value="HYPOTHETICAL CYTOSOLIC PROTEIN"/>
    <property type="match status" value="1"/>
</dbReference>
<evidence type="ECO:0000313" key="3">
    <source>
        <dbReference type="EMBL" id="ALR19182.1"/>
    </source>
</evidence>
<dbReference type="EMBL" id="CP013264">
    <property type="protein sequence ID" value="ALR19182.1"/>
    <property type="molecule type" value="Genomic_DNA"/>
</dbReference>
<evidence type="ECO:0000313" key="4">
    <source>
        <dbReference type="Proteomes" id="UP000056968"/>
    </source>
</evidence>
<dbReference type="STRING" id="1332080.ATN00_01525"/>
<protein>
    <submittedName>
        <fullName evidence="3">Cell shape determination protein CcmA</fullName>
    </submittedName>
</protein>
<evidence type="ECO:0000256" key="1">
    <source>
        <dbReference type="ARBA" id="ARBA00044755"/>
    </source>
</evidence>
<dbReference type="PANTHER" id="PTHR35024:SF4">
    <property type="entry name" value="POLYMER-FORMING CYTOSKELETAL PROTEIN"/>
    <property type="match status" value="1"/>
</dbReference>
<feature type="compositionally biased region" description="Polar residues" evidence="2">
    <location>
        <begin position="1"/>
        <end position="11"/>
    </location>
</feature>
<dbReference type="AlphaFoldDB" id="A0A0S3EUT2"/>
<dbReference type="RefSeq" id="WP_062061200.1">
    <property type="nucleotide sequence ID" value="NZ_CP013264.1"/>
</dbReference>
<keyword evidence="4" id="KW-1185">Reference proteome</keyword>
<gene>
    <name evidence="3" type="ORF">ATN00_01525</name>
</gene>
<comment type="similarity">
    <text evidence="1">Belongs to the bactofilin family.</text>
</comment>